<dbReference type="Gene3D" id="1.10.3210.10">
    <property type="entry name" value="Hypothetical protein af1432"/>
    <property type="match status" value="1"/>
</dbReference>
<dbReference type="PANTHER" id="PTHR21174:SF0">
    <property type="entry name" value="HD PHOSPHOHYDROLASE FAMILY PROTEIN-RELATED"/>
    <property type="match status" value="1"/>
</dbReference>
<keyword evidence="2" id="KW-1185">Reference proteome</keyword>
<accession>A0ABP3VPJ5</accession>
<evidence type="ECO:0000313" key="1">
    <source>
        <dbReference type="EMBL" id="GAA0765828.1"/>
    </source>
</evidence>
<reference evidence="2" key="1">
    <citation type="journal article" date="2019" name="Int. J. Syst. Evol. Microbiol.">
        <title>The Global Catalogue of Microorganisms (GCM) 10K type strain sequencing project: providing services to taxonomists for standard genome sequencing and annotation.</title>
        <authorList>
            <consortium name="The Broad Institute Genomics Platform"/>
            <consortium name="The Broad Institute Genome Sequencing Center for Infectious Disease"/>
            <person name="Wu L."/>
            <person name="Ma J."/>
        </authorList>
    </citation>
    <scope>NUCLEOTIDE SEQUENCE [LARGE SCALE GENOMIC DNA]</scope>
    <source>
        <strain evidence="2">JCM 15503</strain>
    </source>
</reference>
<dbReference type="PANTHER" id="PTHR21174">
    <property type="match status" value="1"/>
</dbReference>
<sequence length="205" mass="22860">MDDGALSEDWRLAWQGLGLAQPNEALFNQLLARYREPQRHYHTLQHLGECLTALQAAQGLAERPAEVALALWFHDAIYDTRGSGNEQRSADWAGEALASAGAPAEVTARVHALIMATSHTAVPAGPDAQLLVDIDLAILGAEPARFAEYEQQIRAEYSFVPRWLFRRKRRAILASFLERQQLYSTGFFHDRLEARARLNLAQAIG</sequence>
<dbReference type="PIRSF" id="PIRSF035170">
    <property type="entry name" value="HD_phosphohydro"/>
    <property type="match status" value="1"/>
</dbReference>
<dbReference type="Proteomes" id="UP001500279">
    <property type="component" value="Unassembled WGS sequence"/>
</dbReference>
<dbReference type="InterPro" id="IPR009218">
    <property type="entry name" value="HD_phosphohydro"/>
</dbReference>
<evidence type="ECO:0000313" key="2">
    <source>
        <dbReference type="Proteomes" id="UP001500279"/>
    </source>
</evidence>
<gene>
    <name evidence="1" type="ORF">GCM10009107_53320</name>
</gene>
<evidence type="ECO:0008006" key="3">
    <source>
        <dbReference type="Google" id="ProtNLM"/>
    </source>
</evidence>
<proteinExistence type="predicted"/>
<dbReference type="EMBL" id="BAAAEW010000042">
    <property type="protein sequence ID" value="GAA0765828.1"/>
    <property type="molecule type" value="Genomic_DNA"/>
</dbReference>
<name>A0ABP3VPJ5_9BURK</name>
<comment type="caution">
    <text evidence="1">The sequence shown here is derived from an EMBL/GenBank/DDBJ whole genome shotgun (WGS) entry which is preliminary data.</text>
</comment>
<dbReference type="RefSeq" id="WP_231010996.1">
    <property type="nucleotide sequence ID" value="NZ_BAAAEW010000042.1"/>
</dbReference>
<dbReference type="SUPFAM" id="SSF109604">
    <property type="entry name" value="HD-domain/PDEase-like"/>
    <property type="match status" value="1"/>
</dbReference>
<protein>
    <recommendedName>
        <fullName evidence="3">N-methyl-D-aspartate receptor NMDAR2C subunit</fullName>
    </recommendedName>
</protein>
<organism evidence="1 2">
    <name type="scientific">Ideonella azotifigens</name>
    <dbReference type="NCBI Taxonomy" id="513160"/>
    <lineage>
        <taxon>Bacteria</taxon>
        <taxon>Pseudomonadati</taxon>
        <taxon>Pseudomonadota</taxon>
        <taxon>Betaproteobacteria</taxon>
        <taxon>Burkholderiales</taxon>
        <taxon>Sphaerotilaceae</taxon>
        <taxon>Ideonella</taxon>
    </lineage>
</organism>